<dbReference type="Proteomes" id="UP001497516">
    <property type="component" value="Chromosome 4"/>
</dbReference>
<name>A0AAV2EBN2_9ROSI</name>
<organism evidence="1 2">
    <name type="scientific">Linum trigynum</name>
    <dbReference type="NCBI Taxonomy" id="586398"/>
    <lineage>
        <taxon>Eukaryota</taxon>
        <taxon>Viridiplantae</taxon>
        <taxon>Streptophyta</taxon>
        <taxon>Embryophyta</taxon>
        <taxon>Tracheophyta</taxon>
        <taxon>Spermatophyta</taxon>
        <taxon>Magnoliopsida</taxon>
        <taxon>eudicotyledons</taxon>
        <taxon>Gunneridae</taxon>
        <taxon>Pentapetalae</taxon>
        <taxon>rosids</taxon>
        <taxon>fabids</taxon>
        <taxon>Malpighiales</taxon>
        <taxon>Linaceae</taxon>
        <taxon>Linum</taxon>
    </lineage>
</organism>
<protein>
    <submittedName>
        <fullName evidence="1">Uncharacterized protein</fullName>
    </submittedName>
</protein>
<dbReference type="AlphaFoldDB" id="A0AAV2EBN2"/>
<sequence>MEKSRSFPQYSSSFSGEFGPFDDWRRRAVDHNKTYSFLSANSSVISRKWDAQRSMATLERLMSTWMP</sequence>
<gene>
    <name evidence="1" type="ORF">LTRI10_LOCUS24472</name>
</gene>
<evidence type="ECO:0000313" key="2">
    <source>
        <dbReference type="Proteomes" id="UP001497516"/>
    </source>
</evidence>
<evidence type="ECO:0000313" key="1">
    <source>
        <dbReference type="EMBL" id="CAL1383187.1"/>
    </source>
</evidence>
<reference evidence="1 2" key="1">
    <citation type="submission" date="2024-04" db="EMBL/GenBank/DDBJ databases">
        <authorList>
            <person name="Fracassetti M."/>
        </authorList>
    </citation>
    <scope>NUCLEOTIDE SEQUENCE [LARGE SCALE GENOMIC DNA]</scope>
</reference>
<proteinExistence type="predicted"/>
<dbReference type="EMBL" id="OZ034817">
    <property type="protein sequence ID" value="CAL1383187.1"/>
    <property type="molecule type" value="Genomic_DNA"/>
</dbReference>
<accession>A0AAV2EBN2</accession>
<keyword evidence="2" id="KW-1185">Reference proteome</keyword>